<keyword evidence="8" id="KW-1185">Reference proteome</keyword>
<dbReference type="SUPFAM" id="SSF46689">
    <property type="entry name" value="Homeodomain-like"/>
    <property type="match status" value="1"/>
</dbReference>
<evidence type="ECO:0000313" key="8">
    <source>
        <dbReference type="Proteomes" id="UP000199103"/>
    </source>
</evidence>
<evidence type="ECO:0000256" key="4">
    <source>
        <dbReference type="PROSITE-ProRule" id="PRU00335"/>
    </source>
</evidence>
<dbReference type="AlphaFoldDB" id="A0A1H1TIN3"/>
<dbReference type="Pfam" id="PF00440">
    <property type="entry name" value="TetR_N"/>
    <property type="match status" value="1"/>
</dbReference>
<evidence type="ECO:0000259" key="6">
    <source>
        <dbReference type="PROSITE" id="PS50977"/>
    </source>
</evidence>
<evidence type="ECO:0000313" key="7">
    <source>
        <dbReference type="EMBL" id="SDS60117.1"/>
    </source>
</evidence>
<dbReference type="PANTHER" id="PTHR30055">
    <property type="entry name" value="HTH-TYPE TRANSCRIPTIONAL REGULATOR RUTR"/>
    <property type="match status" value="1"/>
</dbReference>
<dbReference type="InterPro" id="IPR001647">
    <property type="entry name" value="HTH_TetR"/>
</dbReference>
<name>A0A1H1TIN3_9ACTN</name>
<dbReference type="EMBL" id="LT629772">
    <property type="protein sequence ID" value="SDS60117.1"/>
    <property type="molecule type" value="Genomic_DNA"/>
</dbReference>
<evidence type="ECO:0000256" key="1">
    <source>
        <dbReference type="ARBA" id="ARBA00023015"/>
    </source>
</evidence>
<gene>
    <name evidence="7" type="ORF">SAMN04489812_2411</name>
</gene>
<dbReference type="InterPro" id="IPR009057">
    <property type="entry name" value="Homeodomain-like_sf"/>
</dbReference>
<feature type="region of interest" description="Disordered" evidence="5">
    <location>
        <begin position="1"/>
        <end position="22"/>
    </location>
</feature>
<keyword evidence="2 4" id="KW-0238">DNA-binding</keyword>
<accession>A0A1H1TIN3</accession>
<dbReference type="GO" id="GO:0003700">
    <property type="term" value="F:DNA-binding transcription factor activity"/>
    <property type="evidence" value="ECO:0007669"/>
    <property type="project" value="TreeGrafter"/>
</dbReference>
<proteinExistence type="predicted"/>
<reference evidence="7 8" key="1">
    <citation type="submission" date="2016-10" db="EMBL/GenBank/DDBJ databases">
        <authorList>
            <person name="de Groot N.N."/>
        </authorList>
    </citation>
    <scope>NUCLEOTIDE SEQUENCE [LARGE SCALE GENOMIC DNA]</scope>
    <source>
        <strain evidence="7 8">DSM 21800</strain>
    </source>
</reference>
<dbReference type="STRING" id="630515.SAMN04489812_2411"/>
<dbReference type="Proteomes" id="UP000199103">
    <property type="component" value="Chromosome I"/>
</dbReference>
<evidence type="ECO:0000256" key="3">
    <source>
        <dbReference type="ARBA" id="ARBA00023163"/>
    </source>
</evidence>
<evidence type="ECO:0000256" key="5">
    <source>
        <dbReference type="SAM" id="MobiDB-lite"/>
    </source>
</evidence>
<keyword evidence="1" id="KW-0805">Transcription regulation</keyword>
<dbReference type="PRINTS" id="PR00455">
    <property type="entry name" value="HTHTETR"/>
</dbReference>
<evidence type="ECO:0000256" key="2">
    <source>
        <dbReference type="ARBA" id="ARBA00023125"/>
    </source>
</evidence>
<dbReference type="PANTHER" id="PTHR30055:SF234">
    <property type="entry name" value="HTH-TYPE TRANSCRIPTIONAL REGULATOR BETI"/>
    <property type="match status" value="1"/>
</dbReference>
<protein>
    <submittedName>
        <fullName evidence="7">DNA-binding transcriptional regulator, AcrR family</fullName>
    </submittedName>
</protein>
<organism evidence="7 8">
    <name type="scientific">Microlunatus soli</name>
    <dbReference type="NCBI Taxonomy" id="630515"/>
    <lineage>
        <taxon>Bacteria</taxon>
        <taxon>Bacillati</taxon>
        <taxon>Actinomycetota</taxon>
        <taxon>Actinomycetes</taxon>
        <taxon>Propionibacteriales</taxon>
        <taxon>Propionibacteriaceae</taxon>
        <taxon>Microlunatus</taxon>
    </lineage>
</organism>
<feature type="domain" description="HTH tetR-type" evidence="6">
    <location>
        <begin position="22"/>
        <end position="82"/>
    </location>
</feature>
<dbReference type="Gene3D" id="1.10.357.10">
    <property type="entry name" value="Tetracycline Repressor, domain 2"/>
    <property type="match status" value="1"/>
</dbReference>
<dbReference type="PROSITE" id="PS50977">
    <property type="entry name" value="HTH_TETR_2"/>
    <property type="match status" value="1"/>
</dbReference>
<sequence length="213" mass="23040">MGMQQTDPDRRTGPVQTRPKRSDVRARIIAAARESFLRNGYQRTNLGEVAAQAGFSKGAVYSNFGGKSDLFTEVINEQTSAVTGSVLASSRRLASVIADPTAVARIADDLTEQIIGGESTLAMLAEVRVLASTDPELSEVYGRLRSTQRQHLLDDLRRRAADLGLEIDFDEARANLLLTLVQSLATEYAAAPDAMPPSLIADTLQIAIRGVLR</sequence>
<dbReference type="InterPro" id="IPR050109">
    <property type="entry name" value="HTH-type_TetR-like_transc_reg"/>
</dbReference>
<dbReference type="GO" id="GO:0000976">
    <property type="term" value="F:transcription cis-regulatory region binding"/>
    <property type="evidence" value="ECO:0007669"/>
    <property type="project" value="TreeGrafter"/>
</dbReference>
<keyword evidence="3" id="KW-0804">Transcription</keyword>
<feature type="DNA-binding region" description="H-T-H motif" evidence="4">
    <location>
        <begin position="45"/>
        <end position="64"/>
    </location>
</feature>